<dbReference type="OrthoDB" id="3263038at2759"/>
<dbReference type="Proteomes" id="UP000076871">
    <property type="component" value="Unassembled WGS sequence"/>
</dbReference>
<feature type="non-terminal residue" evidence="1">
    <location>
        <position position="1"/>
    </location>
</feature>
<dbReference type="InParanoid" id="A0A165C6Q4"/>
<protein>
    <submittedName>
        <fullName evidence="1">Uncharacterized protein</fullName>
    </submittedName>
</protein>
<dbReference type="RefSeq" id="XP_040760036.1">
    <property type="nucleotide sequence ID" value="XM_040903193.1"/>
</dbReference>
<evidence type="ECO:0000313" key="1">
    <source>
        <dbReference type="EMBL" id="KZT02296.1"/>
    </source>
</evidence>
<dbReference type="EMBL" id="KV427653">
    <property type="protein sequence ID" value="KZT02296.1"/>
    <property type="molecule type" value="Genomic_DNA"/>
</dbReference>
<dbReference type="AlphaFoldDB" id="A0A165C6Q4"/>
<dbReference type="GeneID" id="63820224"/>
<accession>A0A165C6Q4</accession>
<feature type="non-terminal residue" evidence="1">
    <location>
        <position position="119"/>
    </location>
</feature>
<name>A0A165C6Q4_9APHY</name>
<proteinExistence type="predicted"/>
<keyword evidence="2" id="KW-1185">Reference proteome</keyword>
<reference evidence="1 2" key="1">
    <citation type="journal article" date="2016" name="Mol. Biol. Evol.">
        <title>Comparative Genomics of Early-Diverging Mushroom-Forming Fungi Provides Insights into the Origins of Lignocellulose Decay Capabilities.</title>
        <authorList>
            <person name="Nagy L.G."/>
            <person name="Riley R."/>
            <person name="Tritt A."/>
            <person name="Adam C."/>
            <person name="Daum C."/>
            <person name="Floudas D."/>
            <person name="Sun H."/>
            <person name="Yadav J.S."/>
            <person name="Pangilinan J."/>
            <person name="Larsson K.H."/>
            <person name="Matsuura K."/>
            <person name="Barry K."/>
            <person name="Labutti K."/>
            <person name="Kuo R."/>
            <person name="Ohm R.A."/>
            <person name="Bhattacharya S.S."/>
            <person name="Shirouzu T."/>
            <person name="Yoshinaga Y."/>
            <person name="Martin F.M."/>
            <person name="Grigoriev I.V."/>
            <person name="Hibbett D.S."/>
        </authorList>
    </citation>
    <scope>NUCLEOTIDE SEQUENCE [LARGE SCALE GENOMIC DNA]</scope>
    <source>
        <strain evidence="1 2">93-53</strain>
    </source>
</reference>
<gene>
    <name evidence="1" type="ORF">LAESUDRAFT_614166</name>
</gene>
<dbReference type="Pfam" id="PF14223">
    <property type="entry name" value="Retrotran_gag_2"/>
    <property type="match status" value="1"/>
</dbReference>
<sequence>STTTIDNFTAAVDKLDSTGRNWIIFQKRFTIAAKQKEVYSHLTGAAARPVHADPAKPTPTEDAAIASWDKKENLAMYLLTQKLHDVTLTKHLRKGTVAEIWSAVMQEFTQKSLLLRATM</sequence>
<evidence type="ECO:0000313" key="2">
    <source>
        <dbReference type="Proteomes" id="UP000076871"/>
    </source>
</evidence>
<organism evidence="1 2">
    <name type="scientific">Laetiporus sulphureus 93-53</name>
    <dbReference type="NCBI Taxonomy" id="1314785"/>
    <lineage>
        <taxon>Eukaryota</taxon>
        <taxon>Fungi</taxon>
        <taxon>Dikarya</taxon>
        <taxon>Basidiomycota</taxon>
        <taxon>Agaricomycotina</taxon>
        <taxon>Agaricomycetes</taxon>
        <taxon>Polyporales</taxon>
        <taxon>Laetiporus</taxon>
    </lineage>
</organism>